<evidence type="ECO:0000313" key="3">
    <source>
        <dbReference type="Proteomes" id="UP000266841"/>
    </source>
</evidence>
<evidence type="ECO:0000256" key="1">
    <source>
        <dbReference type="SAM" id="MobiDB-lite"/>
    </source>
</evidence>
<reference evidence="2 3" key="1">
    <citation type="journal article" date="2012" name="Genome Biol.">
        <title>Genome and low-iron response of an oceanic diatom adapted to chronic iron limitation.</title>
        <authorList>
            <person name="Lommer M."/>
            <person name="Specht M."/>
            <person name="Roy A.S."/>
            <person name="Kraemer L."/>
            <person name="Andreson R."/>
            <person name="Gutowska M.A."/>
            <person name="Wolf J."/>
            <person name="Bergner S.V."/>
            <person name="Schilhabel M.B."/>
            <person name="Klostermeier U.C."/>
            <person name="Beiko R.G."/>
            <person name="Rosenstiel P."/>
            <person name="Hippler M."/>
            <person name="Laroche J."/>
        </authorList>
    </citation>
    <scope>NUCLEOTIDE SEQUENCE [LARGE SCALE GENOMIC DNA]</scope>
    <source>
        <strain evidence="2 3">CCMP1005</strain>
    </source>
</reference>
<gene>
    <name evidence="2" type="ORF">THAOC_04108</name>
</gene>
<dbReference type="AlphaFoldDB" id="K0T652"/>
<dbReference type="EMBL" id="AGNL01003851">
    <property type="protein sequence ID" value="EJK74223.1"/>
    <property type="molecule type" value="Genomic_DNA"/>
</dbReference>
<proteinExistence type="predicted"/>
<comment type="caution">
    <text evidence="2">The sequence shown here is derived from an EMBL/GenBank/DDBJ whole genome shotgun (WGS) entry which is preliminary data.</text>
</comment>
<organism evidence="2 3">
    <name type="scientific">Thalassiosira oceanica</name>
    <name type="common">Marine diatom</name>
    <dbReference type="NCBI Taxonomy" id="159749"/>
    <lineage>
        <taxon>Eukaryota</taxon>
        <taxon>Sar</taxon>
        <taxon>Stramenopiles</taxon>
        <taxon>Ochrophyta</taxon>
        <taxon>Bacillariophyta</taxon>
        <taxon>Coscinodiscophyceae</taxon>
        <taxon>Thalassiosirophycidae</taxon>
        <taxon>Thalassiosirales</taxon>
        <taxon>Thalassiosiraceae</taxon>
        <taxon>Thalassiosira</taxon>
    </lineage>
</organism>
<feature type="compositionally biased region" description="Low complexity" evidence="1">
    <location>
        <begin position="23"/>
        <end position="39"/>
    </location>
</feature>
<protein>
    <submittedName>
        <fullName evidence="2">Uncharacterized protein</fullName>
    </submittedName>
</protein>
<keyword evidence="3" id="KW-1185">Reference proteome</keyword>
<name>K0T652_THAOC</name>
<evidence type="ECO:0000313" key="2">
    <source>
        <dbReference type="EMBL" id="EJK74223.1"/>
    </source>
</evidence>
<dbReference type="Proteomes" id="UP000266841">
    <property type="component" value="Unassembled WGS sequence"/>
</dbReference>
<sequence length="81" mass="8389">MSEDRDQEGFGPSAATIPTSNVTTPAARAQPATTPAANAQPATTFLAWGKSVASDDNAAIKAGFSIPNTKLRKEDQANNKT</sequence>
<accession>K0T652</accession>
<feature type="non-terminal residue" evidence="2">
    <location>
        <position position="81"/>
    </location>
</feature>
<feature type="region of interest" description="Disordered" evidence="1">
    <location>
        <begin position="1"/>
        <end position="39"/>
    </location>
</feature>